<evidence type="ECO:0000313" key="2">
    <source>
        <dbReference type="Proteomes" id="UP000229081"/>
    </source>
</evidence>
<dbReference type="KEGG" id="sphc:CVN68_16455"/>
<gene>
    <name evidence="1" type="ORF">CVN68_16455</name>
</gene>
<accession>A0A2K8MHI6</accession>
<dbReference type="EMBL" id="CP024923">
    <property type="protein sequence ID" value="ATY33358.1"/>
    <property type="molecule type" value="Genomic_DNA"/>
</dbReference>
<evidence type="ECO:0000313" key="1">
    <source>
        <dbReference type="EMBL" id="ATY33358.1"/>
    </source>
</evidence>
<dbReference type="OrthoDB" id="7567157at2"/>
<keyword evidence="2" id="KW-1185">Reference proteome</keyword>
<dbReference type="Proteomes" id="UP000229081">
    <property type="component" value="Chromosome"/>
</dbReference>
<sequence>MNTGSLIAGALLLLVGACTSPLSREGRLPPPGEGLADATYALAPVPGDSDAAVAGAVSLVRDALADKGYRETANGRYRLEVGLASAAPELEVQRAESGESAARSMRRNPIVLCRPRRYVLTVGMIDRASGEVLFRNAAAARHCGTSPGKILPKMVRAAVNG</sequence>
<dbReference type="AlphaFoldDB" id="A0A2K8MHI6"/>
<evidence type="ECO:0008006" key="3">
    <source>
        <dbReference type="Google" id="ProtNLM"/>
    </source>
</evidence>
<reference evidence="1 2" key="1">
    <citation type="submission" date="2017-11" db="EMBL/GenBank/DDBJ databases">
        <title>Complete genome sequence of Sphingomonas sp. Strain Cra20, a psychrotolerant potential plant growth promoting rhizobacteria.</title>
        <authorList>
            <person name="Luo Y."/>
        </authorList>
    </citation>
    <scope>NUCLEOTIDE SEQUENCE [LARGE SCALE GENOMIC DNA]</scope>
    <source>
        <strain evidence="1 2">Cra20</strain>
    </source>
</reference>
<organism evidence="1 2">
    <name type="scientific">Sphingomonas psychrotolerans</name>
    <dbReference type="NCBI Taxonomy" id="1327635"/>
    <lineage>
        <taxon>Bacteria</taxon>
        <taxon>Pseudomonadati</taxon>
        <taxon>Pseudomonadota</taxon>
        <taxon>Alphaproteobacteria</taxon>
        <taxon>Sphingomonadales</taxon>
        <taxon>Sphingomonadaceae</taxon>
        <taxon>Sphingomonas</taxon>
    </lineage>
</organism>
<dbReference type="RefSeq" id="WP_100283162.1">
    <property type="nucleotide sequence ID" value="NZ_CP024923.1"/>
</dbReference>
<protein>
    <recommendedName>
        <fullName evidence="3">DUF4136 domain-containing protein</fullName>
    </recommendedName>
</protein>
<name>A0A2K8MHI6_9SPHN</name>
<proteinExistence type="predicted"/>